<dbReference type="SUPFAM" id="SSF54637">
    <property type="entry name" value="Thioesterase/thiol ester dehydrase-isomerase"/>
    <property type="match status" value="1"/>
</dbReference>
<comment type="similarity">
    <text evidence="1">Belongs to the 4-hydroxybenzoyl-CoA thioesterase family.</text>
</comment>
<dbReference type="PIRSF" id="PIRSF003230">
    <property type="entry name" value="YbgC"/>
    <property type="match status" value="1"/>
</dbReference>
<organism evidence="3">
    <name type="scientific">marine metagenome</name>
    <dbReference type="NCBI Taxonomy" id="408172"/>
    <lineage>
        <taxon>unclassified sequences</taxon>
        <taxon>metagenomes</taxon>
        <taxon>ecological metagenomes</taxon>
    </lineage>
</organism>
<dbReference type="NCBIfam" id="TIGR00051">
    <property type="entry name" value="YbgC/FadM family acyl-CoA thioesterase"/>
    <property type="match status" value="1"/>
</dbReference>
<dbReference type="GO" id="GO:0047617">
    <property type="term" value="F:fatty acyl-CoA hydrolase activity"/>
    <property type="evidence" value="ECO:0007669"/>
    <property type="project" value="TreeGrafter"/>
</dbReference>
<dbReference type="InterPro" id="IPR029069">
    <property type="entry name" value="HotDog_dom_sf"/>
</dbReference>
<gene>
    <name evidence="3" type="ORF">METZ01_LOCUS74285</name>
</gene>
<evidence type="ECO:0000256" key="1">
    <source>
        <dbReference type="ARBA" id="ARBA00005953"/>
    </source>
</evidence>
<dbReference type="CDD" id="cd00586">
    <property type="entry name" value="4HBT"/>
    <property type="match status" value="1"/>
</dbReference>
<sequence length="120" mass="13916">MGIVYYSRYFEFFEEARTEMLSSIGLDYSNVEENGAMLPVIEAHCEYKKGATFSQDIIVKTYIRELPKVKIKFEYKICLADSDEILLTGYTVHACTNLEGKPVKMPKYIRKILQDKLDNL</sequence>
<dbReference type="PANTHER" id="PTHR31793">
    <property type="entry name" value="4-HYDROXYBENZOYL-COA THIOESTERASE FAMILY MEMBER"/>
    <property type="match status" value="1"/>
</dbReference>
<dbReference type="Gene3D" id="3.10.129.10">
    <property type="entry name" value="Hotdog Thioesterase"/>
    <property type="match status" value="1"/>
</dbReference>
<proteinExistence type="inferred from homology"/>
<evidence type="ECO:0000256" key="2">
    <source>
        <dbReference type="ARBA" id="ARBA00022801"/>
    </source>
</evidence>
<dbReference type="InterPro" id="IPR050563">
    <property type="entry name" value="4-hydroxybenzoyl-CoA_TE"/>
</dbReference>
<accession>A0A381U127</accession>
<protein>
    <submittedName>
        <fullName evidence="3">Uncharacterized protein</fullName>
    </submittedName>
</protein>
<evidence type="ECO:0000313" key="3">
    <source>
        <dbReference type="EMBL" id="SVA21431.1"/>
    </source>
</evidence>
<dbReference type="EMBL" id="UINC01005454">
    <property type="protein sequence ID" value="SVA21431.1"/>
    <property type="molecule type" value="Genomic_DNA"/>
</dbReference>
<dbReference type="PANTHER" id="PTHR31793:SF27">
    <property type="entry name" value="NOVEL THIOESTERASE SUPERFAMILY DOMAIN AND SAPOSIN A-TYPE DOMAIN CONTAINING PROTEIN (0610012H03RIK)"/>
    <property type="match status" value="1"/>
</dbReference>
<dbReference type="Pfam" id="PF13279">
    <property type="entry name" value="4HBT_2"/>
    <property type="match status" value="1"/>
</dbReference>
<reference evidence="3" key="1">
    <citation type="submission" date="2018-05" db="EMBL/GenBank/DDBJ databases">
        <authorList>
            <person name="Lanie J.A."/>
            <person name="Ng W.-L."/>
            <person name="Kazmierczak K.M."/>
            <person name="Andrzejewski T.M."/>
            <person name="Davidsen T.M."/>
            <person name="Wayne K.J."/>
            <person name="Tettelin H."/>
            <person name="Glass J.I."/>
            <person name="Rusch D."/>
            <person name="Podicherti R."/>
            <person name="Tsui H.-C.T."/>
            <person name="Winkler M.E."/>
        </authorList>
    </citation>
    <scope>NUCLEOTIDE SEQUENCE</scope>
</reference>
<dbReference type="InterPro" id="IPR006684">
    <property type="entry name" value="YbgC/YbaW"/>
</dbReference>
<name>A0A381U127_9ZZZZ</name>
<dbReference type="AlphaFoldDB" id="A0A381U127"/>
<keyword evidence="2" id="KW-0378">Hydrolase</keyword>